<sequence>MVRQAHHERLNLMAVTQSVGTIIAGGLKSYLLHAGFEKLVNKTFFDNDGRNKTLTPKILLCESETVTTYSGK</sequence>
<accession>G4T1X2</accession>
<evidence type="ECO:0000313" key="1">
    <source>
        <dbReference type="EMBL" id="CCE24646.1"/>
    </source>
</evidence>
<gene>
    <name evidence="1" type="ordered locus">MEALZ_2980</name>
</gene>
<protein>
    <submittedName>
        <fullName evidence="1">Uncharacterized protein</fullName>
    </submittedName>
</protein>
<dbReference type="AlphaFoldDB" id="G4T1X2"/>
<keyword evidence="2" id="KW-1185">Reference proteome</keyword>
<name>G4T1X2_META2</name>
<dbReference type="EMBL" id="FO082060">
    <property type="protein sequence ID" value="CCE24646.1"/>
    <property type="molecule type" value="Genomic_DNA"/>
</dbReference>
<proteinExistence type="predicted"/>
<reference evidence="2" key="1">
    <citation type="journal article" date="2012" name="J. Bacteriol.">
        <title>Genome sequence of the haloalkaliphilic methanotrophic bacterium Methylomicrobium alcaliphilum 20Z.</title>
        <authorList>
            <person name="Vuilleumier S."/>
            <person name="Khmelenina V.N."/>
            <person name="Bringel F."/>
            <person name="Reshetnikov A.S."/>
            <person name="Lajus A."/>
            <person name="Mangenot S."/>
            <person name="Rouy Z."/>
            <person name="Op den Camp H.J."/>
            <person name="Jetten M.S."/>
            <person name="Dispirito A.A."/>
            <person name="Dunfield P."/>
            <person name="Klotz M.G."/>
            <person name="Semrau J.D."/>
            <person name="Stein L.Y."/>
            <person name="Barbe V."/>
            <person name="Medigue C."/>
            <person name="Trotsenko Y.A."/>
            <person name="Kalyuzhnaya M.G."/>
        </authorList>
    </citation>
    <scope>NUCLEOTIDE SEQUENCE [LARGE SCALE GENOMIC DNA]</scope>
    <source>
        <strain evidence="2">DSM 19304 / NCIMB 14124 / VKM B-2133 / 20Z</strain>
    </source>
</reference>
<dbReference type="PATRIC" id="fig|271065.3.peg.3065"/>
<organism evidence="1 2">
    <name type="scientific">Methylotuvimicrobium alcaliphilum (strain DSM 19304 / NCIMB 14124 / VKM B-2133 / 20Z)</name>
    <name type="common">Methylomicrobium alcaliphilum</name>
    <dbReference type="NCBI Taxonomy" id="1091494"/>
    <lineage>
        <taxon>Bacteria</taxon>
        <taxon>Pseudomonadati</taxon>
        <taxon>Pseudomonadota</taxon>
        <taxon>Gammaproteobacteria</taxon>
        <taxon>Methylococcales</taxon>
        <taxon>Methylococcaceae</taxon>
        <taxon>Methylotuvimicrobium</taxon>
    </lineage>
</organism>
<dbReference type="HOGENOM" id="CLU_2717703_0_0_6"/>
<dbReference type="KEGG" id="mah:MEALZ_2980"/>
<evidence type="ECO:0000313" key="2">
    <source>
        <dbReference type="Proteomes" id="UP000008315"/>
    </source>
</evidence>
<dbReference type="Proteomes" id="UP000008315">
    <property type="component" value="Chromosome"/>
</dbReference>